<keyword evidence="8" id="KW-0067">ATP-binding</keyword>
<keyword evidence="3" id="KW-0540">Nuclease</keyword>
<accession>A0ABV8FPU8</accession>
<keyword evidence="6" id="KW-0378">Hydrolase</keyword>
<dbReference type="InterPro" id="IPR011545">
    <property type="entry name" value="DEAD/DEAH_box_helicase_dom"/>
</dbReference>
<evidence type="ECO:0000256" key="10">
    <source>
        <dbReference type="SAM" id="MobiDB-lite"/>
    </source>
</evidence>
<dbReference type="PROSITE" id="PS51192">
    <property type="entry name" value="HELICASE_ATP_BIND_1"/>
    <property type="match status" value="1"/>
</dbReference>
<evidence type="ECO:0000313" key="14">
    <source>
        <dbReference type="Proteomes" id="UP001595847"/>
    </source>
</evidence>
<feature type="compositionally biased region" description="Basic and acidic residues" evidence="10">
    <location>
        <begin position="374"/>
        <end position="394"/>
    </location>
</feature>
<evidence type="ECO:0000256" key="8">
    <source>
        <dbReference type="ARBA" id="ARBA00022840"/>
    </source>
</evidence>
<evidence type="ECO:0000259" key="11">
    <source>
        <dbReference type="PROSITE" id="PS51192"/>
    </source>
</evidence>
<evidence type="ECO:0000256" key="1">
    <source>
        <dbReference type="ARBA" id="ARBA00006847"/>
    </source>
</evidence>
<dbReference type="PANTHER" id="PTHR47963">
    <property type="entry name" value="DEAD-BOX ATP-DEPENDENT RNA HELICASE 47, MITOCHONDRIAL"/>
    <property type="match status" value="1"/>
</dbReference>
<dbReference type="SMART" id="SM00487">
    <property type="entry name" value="DEXDc"/>
    <property type="match status" value="1"/>
</dbReference>
<keyword evidence="4" id="KW-0479">Metal-binding</keyword>
<evidence type="ECO:0000256" key="7">
    <source>
        <dbReference type="ARBA" id="ARBA00022806"/>
    </source>
</evidence>
<dbReference type="Pfam" id="PF00270">
    <property type="entry name" value="DEAD"/>
    <property type="match status" value="1"/>
</dbReference>
<evidence type="ECO:0000256" key="3">
    <source>
        <dbReference type="ARBA" id="ARBA00022722"/>
    </source>
</evidence>
<dbReference type="Gene3D" id="1.10.3210.30">
    <property type="match status" value="1"/>
</dbReference>
<dbReference type="InterPro" id="IPR038257">
    <property type="entry name" value="CRISPR-assoc_Cas3_HD_sf"/>
</dbReference>
<keyword evidence="7" id="KW-0347">Helicase</keyword>
<organism evidence="13 14">
    <name type="scientific">Nocardiopsis sediminis</name>
    <dbReference type="NCBI Taxonomy" id="1778267"/>
    <lineage>
        <taxon>Bacteria</taxon>
        <taxon>Bacillati</taxon>
        <taxon>Actinomycetota</taxon>
        <taxon>Actinomycetes</taxon>
        <taxon>Streptosporangiales</taxon>
        <taxon>Nocardiopsidaceae</taxon>
        <taxon>Nocardiopsis</taxon>
    </lineage>
</organism>
<dbReference type="InterPro" id="IPR006483">
    <property type="entry name" value="CRISPR-assoc_Cas3_HD"/>
</dbReference>
<name>A0ABV8FPU8_9ACTN</name>
<dbReference type="NCBIfam" id="TIGR01587">
    <property type="entry name" value="cas3_core"/>
    <property type="match status" value="1"/>
</dbReference>
<dbReference type="PROSITE" id="PS51643">
    <property type="entry name" value="HD_CAS3"/>
    <property type="match status" value="1"/>
</dbReference>
<comment type="caution">
    <text evidence="13">The sequence shown here is derived from an EMBL/GenBank/DDBJ whole genome shotgun (WGS) entry which is preliminary data.</text>
</comment>
<dbReference type="InterPro" id="IPR006474">
    <property type="entry name" value="Helicase_Cas3_CRISPR-ass_core"/>
</dbReference>
<sequence length="847" mass="94673">MVRPWAKHDKGRKAGKKKAARKPGTHALVCHLIDTMEVAYLLYPIFLGPKVRGELEETFSPLSGEPRAWVALLCGLHDLGKYTPAFQSLVLEVAEARFPAEHHAILRKCEPARKRGGLDTKHGLSTGLHIEAMLEEAEAKWDMVRLISSVLAAHHGWFPEPGMLDDVRGKRDLGDRTWWEARSEMVRCIARLAGLEFQDGRWRDVNVSALGMIGLAGLTTISDWVASDSSFFPYESHPHDLVAYRDRARANAENALAKTNWSAWRPGERTRFTDLFKDESFKGGPRPVQTAVEECLEHCAEPGVLVIEAPTGEGKTMAGLQAAARLANRLGLGGLYLSTPTKSLSVQARDEVQKFLEATGSTLEANLVYSGAAKEQKAERDQRRKEKEKNEKASGNRTITPERIGHEGRDEEAQRNGAQEPWEWFYRKKGLAFPIGVGTVDQAVKSVIRSGHNFLGMTALSNKVVLIDEVHSYDAYTFLLVQQLMWFCGRMGVPVVLMSATLTGSRRVELIEYWHAGKEDRNADTERIQKEADAGSWQVTWSGSKGKPQPVELSEEILKRGTVRVDRGDDSPEAIAKRAVDAVVHGGTALVILNTKTRAHKVERQVRTLLDGERDGPELIFFTGDHQGEERAAIRDRLKARLGRTSSLSDRHAIVVGTQVLEHGLDLDADFLITDLCPIDLLFQRAGRLHRHKREHRPEGLCDPVLVVADRGQETGPRKRRHENLGFTSGISNVYSPWILGRSRAVLRETLDQGEWDPLEEIGRQIHRVYVNTDSLAEPGWNSAWRQAEKSHRQAVEKRRFNARSVMVPLGRSPLSVLRMTQRSVPGGLTRFSDQESDHAGGDRRGE</sequence>
<dbReference type="InterPro" id="IPR050547">
    <property type="entry name" value="DEAD_box_RNA_helicases"/>
</dbReference>
<dbReference type="NCBIfam" id="TIGR01596">
    <property type="entry name" value="cas3_HD"/>
    <property type="match status" value="1"/>
</dbReference>
<feature type="region of interest" description="Disordered" evidence="10">
    <location>
        <begin position="371"/>
        <end position="414"/>
    </location>
</feature>
<evidence type="ECO:0000313" key="13">
    <source>
        <dbReference type="EMBL" id="MFC3997429.1"/>
    </source>
</evidence>
<dbReference type="RefSeq" id="WP_378534389.1">
    <property type="nucleotide sequence ID" value="NZ_JBHSBH010000010.1"/>
</dbReference>
<dbReference type="EMBL" id="JBHSBH010000010">
    <property type="protein sequence ID" value="MFC3997429.1"/>
    <property type="molecule type" value="Genomic_DNA"/>
</dbReference>
<feature type="compositionally biased region" description="Basic residues" evidence="10">
    <location>
        <begin position="9"/>
        <end position="20"/>
    </location>
</feature>
<dbReference type="CDD" id="cd09641">
    <property type="entry name" value="Cas3''_I"/>
    <property type="match status" value="1"/>
</dbReference>
<evidence type="ECO:0000256" key="4">
    <source>
        <dbReference type="ARBA" id="ARBA00022723"/>
    </source>
</evidence>
<keyword evidence="9" id="KW-0051">Antiviral defense</keyword>
<evidence type="ECO:0000256" key="9">
    <source>
        <dbReference type="ARBA" id="ARBA00023118"/>
    </source>
</evidence>
<feature type="compositionally biased region" description="Basic and acidic residues" evidence="10">
    <location>
        <begin position="403"/>
        <end position="414"/>
    </location>
</feature>
<dbReference type="InterPro" id="IPR027417">
    <property type="entry name" value="P-loop_NTPase"/>
</dbReference>
<dbReference type="SUPFAM" id="SSF52540">
    <property type="entry name" value="P-loop containing nucleoside triphosphate hydrolases"/>
    <property type="match status" value="1"/>
</dbReference>
<comment type="similarity">
    <text evidence="1">In the N-terminal section; belongs to the CRISPR-associated nuclease Cas3-HD family.</text>
</comment>
<dbReference type="InterPro" id="IPR054712">
    <property type="entry name" value="Cas3-like_dom"/>
</dbReference>
<keyword evidence="14" id="KW-1185">Reference proteome</keyword>
<dbReference type="Proteomes" id="UP001595847">
    <property type="component" value="Unassembled WGS sequence"/>
</dbReference>
<dbReference type="CDD" id="cd17930">
    <property type="entry name" value="DEXHc_cas3"/>
    <property type="match status" value="1"/>
</dbReference>
<dbReference type="Gene3D" id="3.40.50.300">
    <property type="entry name" value="P-loop containing nucleotide triphosphate hydrolases"/>
    <property type="match status" value="2"/>
</dbReference>
<feature type="compositionally biased region" description="Basic and acidic residues" evidence="10">
    <location>
        <begin position="833"/>
        <end position="847"/>
    </location>
</feature>
<feature type="region of interest" description="Disordered" evidence="10">
    <location>
        <begin position="826"/>
        <end position="847"/>
    </location>
</feature>
<gene>
    <name evidence="13" type="primary">cas3</name>
    <name evidence="13" type="ORF">ACFOVU_15970</name>
</gene>
<proteinExistence type="inferred from homology"/>
<protein>
    <submittedName>
        <fullName evidence="13">CRISPR-associated helicase Cas3</fullName>
    </submittedName>
</protein>
<evidence type="ECO:0000256" key="6">
    <source>
        <dbReference type="ARBA" id="ARBA00022801"/>
    </source>
</evidence>
<comment type="similarity">
    <text evidence="2">In the central section; belongs to the CRISPR-associated helicase Cas3 family.</text>
</comment>
<feature type="domain" description="HD Cas3-type" evidence="12">
    <location>
        <begin position="21"/>
        <end position="225"/>
    </location>
</feature>
<feature type="region of interest" description="Disordered" evidence="10">
    <location>
        <begin position="1"/>
        <end position="20"/>
    </location>
</feature>
<evidence type="ECO:0000256" key="5">
    <source>
        <dbReference type="ARBA" id="ARBA00022741"/>
    </source>
</evidence>
<dbReference type="Pfam" id="PF22590">
    <property type="entry name" value="Cas3-like_C_2"/>
    <property type="match status" value="1"/>
</dbReference>
<dbReference type="InterPro" id="IPR014001">
    <property type="entry name" value="Helicase_ATP-bd"/>
</dbReference>
<evidence type="ECO:0000256" key="2">
    <source>
        <dbReference type="ARBA" id="ARBA00009046"/>
    </source>
</evidence>
<evidence type="ECO:0000259" key="12">
    <source>
        <dbReference type="PROSITE" id="PS51643"/>
    </source>
</evidence>
<dbReference type="Pfam" id="PF18019">
    <property type="entry name" value="Cas3_HD"/>
    <property type="match status" value="1"/>
</dbReference>
<keyword evidence="5" id="KW-0547">Nucleotide-binding</keyword>
<reference evidence="14" key="1">
    <citation type="journal article" date="2019" name="Int. J. Syst. Evol. Microbiol.">
        <title>The Global Catalogue of Microorganisms (GCM) 10K type strain sequencing project: providing services to taxonomists for standard genome sequencing and annotation.</title>
        <authorList>
            <consortium name="The Broad Institute Genomics Platform"/>
            <consortium name="The Broad Institute Genome Sequencing Center for Infectious Disease"/>
            <person name="Wu L."/>
            <person name="Ma J."/>
        </authorList>
    </citation>
    <scope>NUCLEOTIDE SEQUENCE [LARGE SCALE GENOMIC DNA]</scope>
    <source>
        <strain evidence="14">TBRC 1826</strain>
    </source>
</reference>
<feature type="domain" description="Helicase ATP-binding" evidence="11">
    <location>
        <begin position="296"/>
        <end position="520"/>
    </location>
</feature>
<dbReference type="PANTHER" id="PTHR47963:SF9">
    <property type="entry name" value="CRISPR-ASSOCIATED ENDONUCLEASE_HELICASE CAS3"/>
    <property type="match status" value="1"/>
</dbReference>